<protein>
    <submittedName>
        <fullName evidence="2">Uncharacterized protein</fullName>
    </submittedName>
</protein>
<sequence>MRFFWSPWMPVLGSGWEADIHAAADRSNAQSDEGAQVDEQGEDKQAKSDEQRIALDTVTVRHASSRERGPIPLGGQG</sequence>
<dbReference type="RefSeq" id="WP_216322341.1">
    <property type="nucleotide sequence ID" value="NZ_JAHKRT010000003.1"/>
</dbReference>
<name>A0ABS6BHF7_9SPHN</name>
<evidence type="ECO:0000313" key="2">
    <source>
        <dbReference type="EMBL" id="MBU3077614.1"/>
    </source>
</evidence>
<comment type="caution">
    <text evidence="2">The sequence shown here is derived from an EMBL/GenBank/DDBJ whole genome shotgun (WGS) entry which is preliminary data.</text>
</comment>
<accession>A0ABS6BHF7</accession>
<evidence type="ECO:0000256" key="1">
    <source>
        <dbReference type="SAM" id="MobiDB-lite"/>
    </source>
</evidence>
<dbReference type="EMBL" id="JAHKRT010000003">
    <property type="protein sequence ID" value="MBU3077614.1"/>
    <property type="molecule type" value="Genomic_DNA"/>
</dbReference>
<reference evidence="2 3" key="1">
    <citation type="submission" date="2021-06" db="EMBL/GenBank/DDBJ databases">
        <title>Sphingomonas sp. XMGL2, whole genome shotgun sequencing project.</title>
        <authorList>
            <person name="Zhao G."/>
            <person name="Shen L."/>
        </authorList>
    </citation>
    <scope>NUCLEOTIDE SEQUENCE [LARGE SCALE GENOMIC DNA]</scope>
    <source>
        <strain evidence="2 3">XMGL2</strain>
    </source>
</reference>
<gene>
    <name evidence="2" type="ORF">KOF26_07005</name>
</gene>
<feature type="region of interest" description="Disordered" evidence="1">
    <location>
        <begin position="24"/>
        <end position="77"/>
    </location>
</feature>
<keyword evidence="3" id="KW-1185">Reference proteome</keyword>
<evidence type="ECO:0000313" key="3">
    <source>
        <dbReference type="Proteomes" id="UP000776276"/>
    </source>
</evidence>
<proteinExistence type="predicted"/>
<organism evidence="2 3">
    <name type="scientific">Sphingomonas quercus</name>
    <dbReference type="NCBI Taxonomy" id="2842451"/>
    <lineage>
        <taxon>Bacteria</taxon>
        <taxon>Pseudomonadati</taxon>
        <taxon>Pseudomonadota</taxon>
        <taxon>Alphaproteobacteria</taxon>
        <taxon>Sphingomonadales</taxon>
        <taxon>Sphingomonadaceae</taxon>
        <taxon>Sphingomonas</taxon>
    </lineage>
</organism>
<dbReference type="Proteomes" id="UP000776276">
    <property type="component" value="Unassembled WGS sequence"/>
</dbReference>
<feature type="compositionally biased region" description="Basic and acidic residues" evidence="1">
    <location>
        <begin position="42"/>
        <end position="53"/>
    </location>
</feature>